<comment type="caution">
    <text evidence="2">The sequence shown here is derived from an EMBL/GenBank/DDBJ whole genome shotgun (WGS) entry which is preliminary data.</text>
</comment>
<dbReference type="AlphaFoldDB" id="A0A9P8YGU2"/>
<dbReference type="SUPFAM" id="SSF54768">
    <property type="entry name" value="dsRNA-binding domain-like"/>
    <property type="match status" value="1"/>
</dbReference>
<proteinExistence type="predicted"/>
<sequence length="352" mass="39279">MSKILKLFARQSFHSRTLFTFSTTMDGAAHAERLPWHLLQAWVAEKQSFEAEHNRAAPVTAEEEKALLPLLRLLAPALAAGPELGDENWIGTLNEHLQQRGRDVPDYDYESFYVLKGTPAMFRCFVRLQGLPERVPGPAYGLDADGQCPSFKSKKAAKTYAAKCAFEYLTRAAPSKRLRTDEYESRATVSADRHDSLPASVPAAETRKSAENSLPAQRDSQGLLNQPSSKHSLPADRSGNNTSCRPSSSASVGSEPQESFVAKVSKLCQELGQQSPEYKLKQTSNGYYEGYPVFKSPTMSLPEGVGFIRDSLGKKETKERIAEVVYIHLHREHQEYLEDVRKFMEDLQPPVT</sequence>
<gene>
    <name evidence="2" type="ORF">B0I36DRAFT_72118</name>
</gene>
<accession>A0A9P8YGU2</accession>
<evidence type="ECO:0000313" key="3">
    <source>
        <dbReference type="Proteomes" id="UP000756346"/>
    </source>
</evidence>
<dbReference type="Gene3D" id="3.30.160.20">
    <property type="match status" value="1"/>
</dbReference>
<dbReference type="EMBL" id="JAGTJQ010000002">
    <property type="protein sequence ID" value="KAH7037860.1"/>
    <property type="molecule type" value="Genomic_DNA"/>
</dbReference>
<reference evidence="2" key="1">
    <citation type="journal article" date="2021" name="Nat. Commun.">
        <title>Genetic determinants of endophytism in the Arabidopsis root mycobiome.</title>
        <authorList>
            <person name="Mesny F."/>
            <person name="Miyauchi S."/>
            <person name="Thiergart T."/>
            <person name="Pickel B."/>
            <person name="Atanasova L."/>
            <person name="Karlsson M."/>
            <person name="Huettel B."/>
            <person name="Barry K.W."/>
            <person name="Haridas S."/>
            <person name="Chen C."/>
            <person name="Bauer D."/>
            <person name="Andreopoulos W."/>
            <person name="Pangilinan J."/>
            <person name="LaButti K."/>
            <person name="Riley R."/>
            <person name="Lipzen A."/>
            <person name="Clum A."/>
            <person name="Drula E."/>
            <person name="Henrissat B."/>
            <person name="Kohler A."/>
            <person name="Grigoriev I.V."/>
            <person name="Martin F.M."/>
            <person name="Hacquard S."/>
        </authorList>
    </citation>
    <scope>NUCLEOTIDE SEQUENCE</scope>
    <source>
        <strain evidence="2">MPI-CAGE-CH-0230</strain>
    </source>
</reference>
<dbReference type="GeneID" id="70192816"/>
<feature type="compositionally biased region" description="Polar residues" evidence="1">
    <location>
        <begin position="238"/>
        <end position="256"/>
    </location>
</feature>
<evidence type="ECO:0008006" key="4">
    <source>
        <dbReference type="Google" id="ProtNLM"/>
    </source>
</evidence>
<protein>
    <recommendedName>
        <fullName evidence="4">DRBM domain-containing protein</fullName>
    </recommendedName>
</protein>
<feature type="compositionally biased region" description="Basic and acidic residues" evidence="1">
    <location>
        <begin position="178"/>
        <end position="196"/>
    </location>
</feature>
<keyword evidence="3" id="KW-1185">Reference proteome</keyword>
<evidence type="ECO:0000313" key="2">
    <source>
        <dbReference type="EMBL" id="KAH7037860.1"/>
    </source>
</evidence>
<feature type="region of interest" description="Disordered" evidence="1">
    <location>
        <begin position="177"/>
        <end position="256"/>
    </location>
</feature>
<evidence type="ECO:0000256" key="1">
    <source>
        <dbReference type="SAM" id="MobiDB-lite"/>
    </source>
</evidence>
<feature type="compositionally biased region" description="Polar residues" evidence="1">
    <location>
        <begin position="211"/>
        <end position="231"/>
    </location>
</feature>
<dbReference type="RefSeq" id="XP_046016981.1">
    <property type="nucleotide sequence ID" value="XM_046163270.1"/>
</dbReference>
<dbReference type="OrthoDB" id="5222339at2759"/>
<organism evidence="2 3">
    <name type="scientific">Microdochium trichocladiopsis</name>
    <dbReference type="NCBI Taxonomy" id="1682393"/>
    <lineage>
        <taxon>Eukaryota</taxon>
        <taxon>Fungi</taxon>
        <taxon>Dikarya</taxon>
        <taxon>Ascomycota</taxon>
        <taxon>Pezizomycotina</taxon>
        <taxon>Sordariomycetes</taxon>
        <taxon>Xylariomycetidae</taxon>
        <taxon>Xylariales</taxon>
        <taxon>Microdochiaceae</taxon>
        <taxon>Microdochium</taxon>
    </lineage>
</organism>
<dbReference type="Proteomes" id="UP000756346">
    <property type="component" value="Unassembled WGS sequence"/>
</dbReference>
<name>A0A9P8YGU2_9PEZI</name>